<evidence type="ECO:0000256" key="8">
    <source>
        <dbReference type="ARBA" id="ARBA00022989"/>
    </source>
</evidence>
<dbReference type="Pfam" id="PF01435">
    <property type="entry name" value="Peptidase_M48"/>
    <property type="match status" value="1"/>
</dbReference>
<dbReference type="InterPro" id="IPR001915">
    <property type="entry name" value="Peptidase_M48"/>
</dbReference>
<evidence type="ECO:0000256" key="5">
    <source>
        <dbReference type="ARBA" id="ARBA00022801"/>
    </source>
</evidence>
<evidence type="ECO:0000313" key="18">
    <source>
        <dbReference type="Proteomes" id="UP000244811"/>
    </source>
</evidence>
<proteinExistence type="inferred from homology"/>
<dbReference type="CDD" id="cd07343">
    <property type="entry name" value="M48A_Zmpste24p_like"/>
    <property type="match status" value="1"/>
</dbReference>
<evidence type="ECO:0000256" key="10">
    <source>
        <dbReference type="ARBA" id="ARBA00023136"/>
    </source>
</evidence>
<keyword evidence="7 13" id="KW-0862">Zinc</keyword>
<feature type="binding site" evidence="13">
    <location>
        <position position="357"/>
    </location>
    <ligand>
        <name>Zn(2+)</name>
        <dbReference type="ChEBI" id="CHEBI:29105"/>
        <note>catalytic</note>
    </ligand>
</feature>
<comment type="caution">
    <text evidence="14">Lacks conserved residue(s) required for the propagation of feature annotation.</text>
</comment>
<dbReference type="EC" id="3.4.24.84" evidence="14"/>
<evidence type="ECO:0000256" key="9">
    <source>
        <dbReference type="ARBA" id="ARBA00023049"/>
    </source>
</evidence>
<evidence type="ECO:0000256" key="13">
    <source>
        <dbReference type="PIRSR" id="PIRSR627057-2"/>
    </source>
</evidence>
<evidence type="ECO:0000259" key="15">
    <source>
        <dbReference type="Pfam" id="PF01435"/>
    </source>
</evidence>
<evidence type="ECO:0000256" key="6">
    <source>
        <dbReference type="ARBA" id="ARBA00022824"/>
    </source>
</evidence>
<evidence type="ECO:0000256" key="7">
    <source>
        <dbReference type="ARBA" id="ARBA00022833"/>
    </source>
</evidence>
<keyword evidence="8 14" id="KW-1133">Transmembrane helix</keyword>
<dbReference type="InterPro" id="IPR029055">
    <property type="entry name" value="Ntn_hydrolases_N"/>
</dbReference>
<keyword evidence="5 14" id="KW-0378">Hydrolase</keyword>
<feature type="active site" evidence="12">
    <location>
        <position position="358"/>
    </location>
</feature>
<dbReference type="SUPFAM" id="SSF56235">
    <property type="entry name" value="N-terminal nucleophile aminohydrolases (Ntn hydrolases)"/>
    <property type="match status" value="1"/>
</dbReference>
<reference evidence="17" key="1">
    <citation type="submission" date="2022-07" db="EMBL/GenBank/DDBJ databases">
        <title>Evaluation of T. orientalis genome assembly methods using nanopore sequencing and analysis of variation between genomes.</title>
        <authorList>
            <person name="Yam J."/>
            <person name="Micallef M.L."/>
            <person name="Liu M."/>
            <person name="Djordjevic S.P."/>
            <person name="Bogema D.R."/>
            <person name="Jenkins C."/>
        </authorList>
    </citation>
    <scope>NUCLEOTIDE SEQUENCE</scope>
    <source>
        <strain evidence="17">Goon Nure</strain>
    </source>
</reference>
<dbReference type="GO" id="GO:0004222">
    <property type="term" value="F:metalloendopeptidase activity"/>
    <property type="evidence" value="ECO:0007669"/>
    <property type="project" value="UniProtKB-UniRule"/>
</dbReference>
<feature type="domain" description="Peptidase M48" evidence="15">
    <location>
        <begin position="288"/>
        <end position="490"/>
    </location>
</feature>
<dbReference type="InterPro" id="IPR032456">
    <property type="entry name" value="Peptidase_M48_N"/>
</dbReference>
<protein>
    <recommendedName>
        <fullName evidence="14">CAAX prenyl protease</fullName>
        <ecNumber evidence="14">3.4.24.84</ecNumber>
    </recommendedName>
</protein>
<evidence type="ECO:0000259" key="16">
    <source>
        <dbReference type="Pfam" id="PF16491"/>
    </source>
</evidence>
<dbReference type="Gene3D" id="3.30.2010.10">
    <property type="entry name" value="Metalloproteases ('zincins'), catalytic domain"/>
    <property type="match status" value="1"/>
</dbReference>
<dbReference type="GO" id="GO:0046872">
    <property type="term" value="F:metal ion binding"/>
    <property type="evidence" value="ECO:0007669"/>
    <property type="project" value="UniProtKB-UniRule"/>
</dbReference>
<dbReference type="GO" id="GO:0051603">
    <property type="term" value="P:proteolysis involved in protein catabolic process"/>
    <property type="evidence" value="ECO:0007669"/>
    <property type="project" value="InterPro"/>
</dbReference>
<dbReference type="PANTHER" id="PTHR10120">
    <property type="entry name" value="CAAX PRENYL PROTEASE 1"/>
    <property type="match status" value="1"/>
</dbReference>
<feature type="binding site" evidence="13">
    <location>
        <position position="361"/>
    </location>
    <ligand>
        <name>Zn(2+)</name>
        <dbReference type="ChEBI" id="CHEBI:29105"/>
        <note>catalytic</note>
    </ligand>
</feature>
<comment type="subcellular location">
    <subcellularLocation>
        <location evidence="1 14">Endoplasmic reticulum membrane</location>
        <topology evidence="1 14">Multi-pass membrane protein</topology>
    </subcellularLocation>
</comment>
<feature type="domain" description="CAAX prenyl protease 1 N-terminal" evidence="16">
    <location>
        <begin position="173"/>
        <end position="285"/>
    </location>
</feature>
<dbReference type="Pfam" id="PF16491">
    <property type="entry name" value="Peptidase_M48_N"/>
    <property type="match status" value="1"/>
</dbReference>
<dbReference type="GO" id="GO:0071586">
    <property type="term" value="P:CAAX-box protein processing"/>
    <property type="evidence" value="ECO:0007669"/>
    <property type="project" value="UniProtKB-UniRule"/>
</dbReference>
<comment type="function">
    <text evidence="14">Proteolytically removes the C-terminal three residues of farnesylated proteins.</text>
</comment>
<accession>A0A976MBN6</accession>
<comment type="similarity">
    <text evidence="14">Belongs to the peptidase M48A family.</text>
</comment>
<dbReference type="AlphaFoldDB" id="A0A976MBN6"/>
<feature type="transmembrane region" description="Helical" evidence="14">
    <location>
        <begin position="227"/>
        <end position="249"/>
    </location>
</feature>
<keyword evidence="2 14" id="KW-0645">Protease</keyword>
<dbReference type="GO" id="GO:0005789">
    <property type="term" value="C:endoplasmic reticulum membrane"/>
    <property type="evidence" value="ECO:0007669"/>
    <property type="project" value="UniProtKB-SubCell"/>
</dbReference>
<evidence type="ECO:0000256" key="4">
    <source>
        <dbReference type="ARBA" id="ARBA00022723"/>
    </source>
</evidence>
<keyword evidence="3 14" id="KW-0812">Transmembrane</keyword>
<sequence length="499" mass="57562">MPWNLSNRELVVYFVLLNARFPNLLRFKINFTKWVNISVLLCLLVSLVSEKSQANTQISSKRPFGVGLLVAGYDEVTGLHLYETCPSGNVVEFNATAFGARCQSAKTYLEKKILNFPESDLNSLVYHAIRALKTTIPNDGEFDVDVVSVGIVGKGTPWNLLDQDMVKKYVDKIKEEDNNNSDSLAFCGFKLLFETAINLPFSLYSDFVLEEKHGFNKKTYKLFVKDLLITLSLEVGLGGPFLVAVIFLVNWGGELFYFYVFGFIVVFNFIMIVIYPELIAPLFNKFEPLHDQELKEDIETLAKKLKFPLREIKQMDGSKRSGHSNAYFYGLWKFKKIVVYDTILSQDRKEILAVVSHELGHWKHKDFYTRVSFSFVNIFAMFFIFKMFKDDKNMYNSFGFHGVNAFVIGITLFSNVFTLVGVLTNVINVSMIRYQEYQADRFAVNLGLADDLIKSLVNLHKDNKAMIYNDPLYSWYHYTHPVLFERIYAIYQALDKYKK</sequence>
<keyword evidence="10 14" id="KW-0472">Membrane</keyword>
<evidence type="ECO:0000256" key="1">
    <source>
        <dbReference type="ARBA" id="ARBA00004477"/>
    </source>
</evidence>
<keyword evidence="6 14" id="KW-0256">Endoplasmic reticulum</keyword>
<feature type="active site" description="Proton donor" evidence="12">
    <location>
        <position position="440"/>
    </location>
</feature>
<feature type="transmembrane region" description="Helical" evidence="14">
    <location>
        <begin position="367"/>
        <end position="385"/>
    </location>
</feature>
<evidence type="ECO:0000256" key="11">
    <source>
        <dbReference type="ARBA" id="ARBA00044456"/>
    </source>
</evidence>
<keyword evidence="9 14" id="KW-0482">Metalloprotease</keyword>
<dbReference type="InterPro" id="IPR001353">
    <property type="entry name" value="Proteasome_sua/b"/>
</dbReference>
<feature type="transmembrane region" description="Helical" evidence="14">
    <location>
        <begin position="405"/>
        <end position="427"/>
    </location>
</feature>
<organism evidence="17 18">
    <name type="scientific">Theileria orientalis</name>
    <dbReference type="NCBI Taxonomy" id="68886"/>
    <lineage>
        <taxon>Eukaryota</taxon>
        <taxon>Sar</taxon>
        <taxon>Alveolata</taxon>
        <taxon>Apicomplexa</taxon>
        <taxon>Aconoidasida</taxon>
        <taxon>Piroplasmida</taxon>
        <taxon>Theileriidae</taxon>
        <taxon>Theileria</taxon>
    </lineage>
</organism>
<dbReference type="Gene3D" id="3.60.20.10">
    <property type="entry name" value="Glutamine Phosphoribosylpyrophosphate, subunit 1, domain 1"/>
    <property type="match status" value="1"/>
</dbReference>
<dbReference type="FunFam" id="3.30.2010.10:FF:000002">
    <property type="entry name" value="CAAX prenyl protease"/>
    <property type="match status" value="1"/>
</dbReference>
<evidence type="ECO:0000256" key="2">
    <source>
        <dbReference type="ARBA" id="ARBA00022670"/>
    </source>
</evidence>
<comment type="catalytic activity">
    <reaction evidence="11 14">
        <text>Hydrolyzes the peptide bond -P2-(S-farnesyl or geranylgeranyl)C-P1'-P2'-P3'-COOH where P1' and P2' are amino acids with aliphatic side chains and P3' is any C-terminal residue.</text>
        <dbReference type="EC" id="3.4.24.84"/>
    </reaction>
</comment>
<evidence type="ECO:0000313" key="17">
    <source>
        <dbReference type="EMBL" id="UKK01637.2"/>
    </source>
</evidence>
<dbReference type="EMBL" id="CP056070">
    <property type="protein sequence ID" value="UKK01637.2"/>
    <property type="molecule type" value="Genomic_DNA"/>
</dbReference>
<dbReference type="Pfam" id="PF00227">
    <property type="entry name" value="Proteasome"/>
    <property type="match status" value="1"/>
</dbReference>
<dbReference type="Proteomes" id="UP000244811">
    <property type="component" value="Chromosome 3"/>
</dbReference>
<gene>
    <name evidence="17" type="ORF">MACK_002455</name>
</gene>
<keyword evidence="4 13" id="KW-0479">Metal-binding</keyword>
<evidence type="ECO:0000256" key="3">
    <source>
        <dbReference type="ARBA" id="ARBA00022692"/>
    </source>
</evidence>
<comment type="cofactor">
    <cofactor evidence="13 14">
        <name>Zn(2+)</name>
        <dbReference type="ChEBI" id="CHEBI:29105"/>
    </cofactor>
    <text evidence="13 14">Binds 1 zinc ion per subunit.</text>
</comment>
<evidence type="ECO:0000256" key="14">
    <source>
        <dbReference type="RuleBase" id="RU366005"/>
    </source>
</evidence>
<name>A0A976MBN6_THEOR</name>
<dbReference type="GO" id="GO:0005839">
    <property type="term" value="C:proteasome core complex"/>
    <property type="evidence" value="ECO:0007669"/>
    <property type="project" value="InterPro"/>
</dbReference>
<feature type="transmembrane region" description="Helical" evidence="14">
    <location>
        <begin position="255"/>
        <end position="275"/>
    </location>
</feature>
<feature type="binding site" evidence="13">
    <location>
        <position position="436"/>
    </location>
    <ligand>
        <name>Zn(2+)</name>
        <dbReference type="ChEBI" id="CHEBI:29105"/>
        <note>catalytic</note>
    </ligand>
</feature>
<dbReference type="InterPro" id="IPR027057">
    <property type="entry name" value="CAXX_Prtase_1"/>
</dbReference>
<evidence type="ECO:0000256" key="12">
    <source>
        <dbReference type="PIRSR" id="PIRSR627057-1"/>
    </source>
</evidence>